<accession>A0A268EDN5</accession>
<dbReference type="GO" id="GO:0016787">
    <property type="term" value="F:hydrolase activity"/>
    <property type="evidence" value="ECO:0007669"/>
    <property type="project" value="UniProtKB-KW"/>
</dbReference>
<proteinExistence type="predicted"/>
<keyword evidence="2" id="KW-0378">Hydrolase</keyword>
<dbReference type="InterPro" id="IPR051044">
    <property type="entry name" value="MAG_DAG_Lipase"/>
</dbReference>
<evidence type="ECO:0000313" key="2">
    <source>
        <dbReference type="EMBL" id="PAD71238.1"/>
    </source>
</evidence>
<dbReference type="PANTHER" id="PTHR11614">
    <property type="entry name" value="PHOSPHOLIPASE-RELATED"/>
    <property type="match status" value="1"/>
</dbReference>
<gene>
    <name evidence="2" type="ORF">CHH67_25195</name>
</gene>
<dbReference type="Pfam" id="PF12146">
    <property type="entry name" value="Hydrolase_4"/>
    <property type="match status" value="1"/>
</dbReference>
<reference evidence="2 3" key="1">
    <citation type="submission" date="2017-07" db="EMBL/GenBank/DDBJ databases">
        <title>Isolation and whole genome analysis of endospore-forming bacteria from heroin.</title>
        <authorList>
            <person name="Kalinowski J."/>
            <person name="Ahrens B."/>
            <person name="Al-Dilaimi A."/>
            <person name="Winkler A."/>
            <person name="Wibberg D."/>
            <person name="Schleenbecker U."/>
            <person name="Ruckert C."/>
            <person name="Wolfel R."/>
            <person name="Grass G."/>
        </authorList>
    </citation>
    <scope>NUCLEOTIDE SEQUENCE [LARGE SCALE GENOMIC DNA]</scope>
    <source>
        <strain evidence="2 3">7537-G1</strain>
    </source>
</reference>
<dbReference type="AlphaFoldDB" id="A0A268EDN5"/>
<dbReference type="Proteomes" id="UP000215596">
    <property type="component" value="Unassembled WGS sequence"/>
</dbReference>
<evidence type="ECO:0000313" key="3">
    <source>
        <dbReference type="Proteomes" id="UP000215596"/>
    </source>
</evidence>
<dbReference type="InterPro" id="IPR029058">
    <property type="entry name" value="AB_hydrolase_fold"/>
</dbReference>
<protein>
    <submittedName>
        <fullName evidence="2">Alpha/beta hydrolase</fullName>
    </submittedName>
</protein>
<feature type="domain" description="Serine aminopeptidase S33" evidence="1">
    <location>
        <begin position="28"/>
        <end position="290"/>
    </location>
</feature>
<dbReference type="Gene3D" id="3.40.50.1820">
    <property type="entry name" value="alpha/beta hydrolase"/>
    <property type="match status" value="1"/>
</dbReference>
<comment type="caution">
    <text evidence="2">The sequence shown here is derived from an EMBL/GenBank/DDBJ whole genome shotgun (WGS) entry which is preliminary data.</text>
</comment>
<dbReference type="SUPFAM" id="SSF53474">
    <property type="entry name" value="alpha/beta-Hydrolases"/>
    <property type="match status" value="1"/>
</dbReference>
<evidence type="ECO:0000259" key="1">
    <source>
        <dbReference type="Pfam" id="PF12146"/>
    </source>
</evidence>
<name>A0A268EDN5_9BACL</name>
<dbReference type="RefSeq" id="WP_095268143.1">
    <property type="nucleotide sequence ID" value="NZ_NPBY01000114.1"/>
</dbReference>
<sequence>MQAETFTMLNTQAMDVFVRAWLPASGTDVRAVLQIAHGMCETGARYAELAEVLTARGYAVYVNDHRGHGVTAGELSRLGDPGDNGIEGMIEDMLLLAAELRKRHPGIPHILMGHSMGSFLTQKVMCTHGDRFDGYILSGSNGPRRMLGLAEKLAAAQSRLQGDEHRSLLLNALVFGPYNRGFGPIRTPFDWLSRDEAEVDLYIQDPYCGQVCSARFFREFFRLLRQIHRPKLLQGLPKEKPVYIFSGEEDPVGLRGKGVRSLIELYQLHGITDLEFRLYPGGRHEMLHEINKQEVAADVLDWLERHTTDERDGHASSSSPADE</sequence>
<dbReference type="EMBL" id="NPBY01000114">
    <property type="protein sequence ID" value="PAD71238.1"/>
    <property type="molecule type" value="Genomic_DNA"/>
</dbReference>
<dbReference type="InterPro" id="IPR022742">
    <property type="entry name" value="Hydrolase_4"/>
</dbReference>
<organism evidence="2 3">
    <name type="scientific">Paenibacillus campinasensis</name>
    <dbReference type="NCBI Taxonomy" id="66347"/>
    <lineage>
        <taxon>Bacteria</taxon>
        <taxon>Bacillati</taxon>
        <taxon>Bacillota</taxon>
        <taxon>Bacilli</taxon>
        <taxon>Bacillales</taxon>
        <taxon>Paenibacillaceae</taxon>
        <taxon>Paenibacillus</taxon>
    </lineage>
</organism>
<dbReference type="OrthoDB" id="9806902at2"/>